<dbReference type="STRING" id="81972.D7KJQ0"/>
<accession>D7KJQ0</accession>
<dbReference type="FunFam" id="1.25.40.10:FF:000158">
    <property type="entry name" value="pentatricopeptide repeat-containing protein At2g33680"/>
    <property type="match status" value="1"/>
</dbReference>
<keyword evidence="6" id="KW-1185">Reference proteome</keyword>
<feature type="repeat" description="PPR" evidence="3">
    <location>
        <begin position="201"/>
        <end position="235"/>
    </location>
</feature>
<dbReference type="InterPro" id="IPR032867">
    <property type="entry name" value="DYW_dom"/>
</dbReference>
<dbReference type="Pfam" id="PF13041">
    <property type="entry name" value="PPR_2"/>
    <property type="match status" value="1"/>
</dbReference>
<dbReference type="InterPro" id="IPR002885">
    <property type="entry name" value="PPR_rpt"/>
</dbReference>
<proteinExistence type="inferred from homology"/>
<name>D7KJQ0_ARALL</name>
<keyword evidence="2" id="KW-0677">Repeat</keyword>
<feature type="domain" description="DYW" evidence="4">
    <location>
        <begin position="549"/>
        <end position="595"/>
    </location>
</feature>
<dbReference type="Proteomes" id="UP000008694">
    <property type="component" value="Unassembled WGS sequence"/>
</dbReference>
<dbReference type="eggNOG" id="KOG4197">
    <property type="taxonomic scope" value="Eukaryota"/>
</dbReference>
<feature type="repeat" description="PPR" evidence="3">
    <location>
        <begin position="346"/>
        <end position="380"/>
    </location>
</feature>
<dbReference type="Pfam" id="PF14432">
    <property type="entry name" value="DYW_deaminase"/>
    <property type="match status" value="1"/>
</dbReference>
<dbReference type="GO" id="GO:0009451">
    <property type="term" value="P:RNA modification"/>
    <property type="evidence" value="ECO:0007669"/>
    <property type="project" value="InterPro"/>
</dbReference>
<gene>
    <name evidence="5" type="ORF">ARALYDRAFT_471032</name>
</gene>
<feature type="non-terminal residue" evidence="5">
    <location>
        <position position="1"/>
    </location>
</feature>
<dbReference type="NCBIfam" id="TIGR00756">
    <property type="entry name" value="PPR"/>
    <property type="match status" value="6"/>
</dbReference>
<sequence>AQLLLRHGTYCSSIPPTANAQITHLSRIGQIHEARKLFDSCDSKSVSSWNSMVAVYSASCMPRDAQLLFDEMPERNIISWNGLLSGYMKNGEIDEAREVFDLMLERNVVSWTTLVDVAESLFWKMPEKNKMGESMMRVSYIARTSMIHGLCKEGRVDEAREIFDEMSERSVITWTTMVTGYGRNNRVDDARKLFDVMPEKTEVSWTSMLMSYVQNGRIEDAEELFEAKRRDSKSKEGFDSMKERNDATWQMVIKFHERNGFELEALDLFVLMQKQGVRPTFPTLISVLSVCASLASLHHGKQVHAQLVRCQFDVDLYVASVLMTMYIKCGELLKSKLIFDRFPSKDIIMWNSIISGYASHSLGEEALKIFYEMPLSGSTEPNEVTFVATLSACSYAGMVEEGLKIFESMESVLGRAGRFNEAMEMIDSMIVEPDAAVWGSLLGACRTHSQLDLAEFCAKKLIEIETENSGSPTFMHLKVGGLMLVRKSPGCSWNEVKFKVHAFTHGGICSHPEQESILKLLDELDGLLREAGYNPDCSYALHDVDEEGKNLRVCSDICRAAIKIISKVKEMEIILRDANRFRHFRNGECSCTDYW</sequence>
<dbReference type="InterPro" id="IPR011990">
    <property type="entry name" value="TPR-like_helical_dom_sf"/>
</dbReference>
<dbReference type="HOGENOM" id="CLU_002706_30_2_1"/>
<dbReference type="GO" id="GO:0003723">
    <property type="term" value="F:RNA binding"/>
    <property type="evidence" value="ECO:0007669"/>
    <property type="project" value="InterPro"/>
</dbReference>
<evidence type="ECO:0000313" key="5">
    <source>
        <dbReference type="EMBL" id="EFH66007.1"/>
    </source>
</evidence>
<protein>
    <recommendedName>
        <fullName evidence="4">DYW domain-containing protein</fullName>
    </recommendedName>
</protein>
<comment type="similarity">
    <text evidence="1">Belongs to the PPR family. PCMP-H subfamily.</text>
</comment>
<evidence type="ECO:0000256" key="2">
    <source>
        <dbReference type="ARBA" id="ARBA00022737"/>
    </source>
</evidence>
<dbReference type="GO" id="GO:0099402">
    <property type="term" value="P:plant organ development"/>
    <property type="evidence" value="ECO:0007669"/>
    <property type="project" value="UniProtKB-ARBA"/>
</dbReference>
<evidence type="ECO:0000313" key="6">
    <source>
        <dbReference type="Proteomes" id="UP000008694"/>
    </source>
</evidence>
<dbReference type="AlphaFoldDB" id="D7KJQ0"/>
<dbReference type="Gramene" id="fgenesh2_kg.1__986__AT1G09410.1">
    <property type="protein sequence ID" value="fgenesh2_kg.1__986__AT1G09410.1"/>
    <property type="gene ID" value="fgenesh2_kg.1__986__AT1G09410.1"/>
</dbReference>
<evidence type="ECO:0000256" key="3">
    <source>
        <dbReference type="PROSITE-ProRule" id="PRU00708"/>
    </source>
</evidence>
<dbReference type="Pfam" id="PF12854">
    <property type="entry name" value="PPR_1"/>
    <property type="match status" value="2"/>
</dbReference>
<dbReference type="Gene3D" id="1.25.40.10">
    <property type="entry name" value="Tetratricopeptide repeat domain"/>
    <property type="match status" value="5"/>
</dbReference>
<dbReference type="EMBL" id="GL348713">
    <property type="protein sequence ID" value="EFH66007.1"/>
    <property type="molecule type" value="Genomic_DNA"/>
</dbReference>
<dbReference type="InterPro" id="IPR046960">
    <property type="entry name" value="PPR_At4g14850-like_plant"/>
</dbReference>
<evidence type="ECO:0000259" key="4">
    <source>
        <dbReference type="Pfam" id="PF14432"/>
    </source>
</evidence>
<organism evidence="6">
    <name type="scientific">Arabidopsis lyrata subsp. lyrata</name>
    <name type="common">Lyre-leaved rock-cress</name>
    <dbReference type="NCBI Taxonomy" id="81972"/>
    <lineage>
        <taxon>Eukaryota</taxon>
        <taxon>Viridiplantae</taxon>
        <taxon>Streptophyta</taxon>
        <taxon>Embryophyta</taxon>
        <taxon>Tracheophyta</taxon>
        <taxon>Spermatophyta</taxon>
        <taxon>Magnoliopsida</taxon>
        <taxon>eudicotyledons</taxon>
        <taxon>Gunneridae</taxon>
        <taxon>Pentapetalae</taxon>
        <taxon>rosids</taxon>
        <taxon>malvids</taxon>
        <taxon>Brassicales</taxon>
        <taxon>Brassicaceae</taxon>
        <taxon>Camelineae</taxon>
        <taxon>Arabidopsis</taxon>
    </lineage>
</organism>
<dbReference type="GO" id="GO:0008270">
    <property type="term" value="F:zinc ion binding"/>
    <property type="evidence" value="ECO:0007669"/>
    <property type="project" value="InterPro"/>
</dbReference>
<dbReference type="Pfam" id="PF01535">
    <property type="entry name" value="PPR"/>
    <property type="match status" value="5"/>
</dbReference>
<dbReference type="PROSITE" id="PS51375">
    <property type="entry name" value="PPR"/>
    <property type="match status" value="5"/>
</dbReference>
<feature type="repeat" description="PPR" evidence="3">
    <location>
        <begin position="76"/>
        <end position="110"/>
    </location>
</feature>
<reference evidence="6" key="1">
    <citation type="journal article" date="2011" name="Nat. Genet.">
        <title>The Arabidopsis lyrata genome sequence and the basis of rapid genome size change.</title>
        <authorList>
            <person name="Hu T.T."/>
            <person name="Pattyn P."/>
            <person name="Bakker E.G."/>
            <person name="Cao J."/>
            <person name="Cheng J.-F."/>
            <person name="Clark R.M."/>
            <person name="Fahlgren N."/>
            <person name="Fawcett J.A."/>
            <person name="Grimwood J."/>
            <person name="Gundlach H."/>
            <person name="Haberer G."/>
            <person name="Hollister J.D."/>
            <person name="Ossowski S."/>
            <person name="Ottilar R.P."/>
            <person name="Salamov A.A."/>
            <person name="Schneeberger K."/>
            <person name="Spannagl M."/>
            <person name="Wang X."/>
            <person name="Yang L."/>
            <person name="Nasrallah M.E."/>
            <person name="Bergelson J."/>
            <person name="Carrington J.C."/>
            <person name="Gaut B.S."/>
            <person name="Schmutz J."/>
            <person name="Mayer K.F.X."/>
            <person name="Van de Peer Y."/>
            <person name="Grigoriev I.V."/>
            <person name="Nordborg M."/>
            <person name="Weigel D."/>
            <person name="Guo Y.-L."/>
        </authorList>
    </citation>
    <scope>NUCLEOTIDE SEQUENCE [LARGE SCALE GENOMIC DNA]</scope>
    <source>
        <strain evidence="6">cv. MN47</strain>
    </source>
</reference>
<dbReference type="PANTHER" id="PTHR47926">
    <property type="entry name" value="PENTATRICOPEPTIDE REPEAT-CONTAINING PROTEIN"/>
    <property type="match status" value="1"/>
</dbReference>
<evidence type="ECO:0000256" key="1">
    <source>
        <dbReference type="ARBA" id="ARBA00006643"/>
    </source>
</evidence>
<feature type="repeat" description="PPR" evidence="3">
    <location>
        <begin position="139"/>
        <end position="173"/>
    </location>
</feature>
<feature type="repeat" description="PPR" evidence="3">
    <location>
        <begin position="245"/>
        <end position="279"/>
    </location>
</feature>
<dbReference type="PANTHER" id="PTHR47926:SF373">
    <property type="entry name" value="TETRATRICOPEPTIDE-LIKE HELICAL DOMAIN SUPERFAMILY, DYW DOMAIN-CONTAINING PROTEIN"/>
    <property type="match status" value="1"/>
</dbReference>